<dbReference type="EMBL" id="CACVAU010000030">
    <property type="protein sequence ID" value="CAA6808851.1"/>
    <property type="molecule type" value="Genomic_DNA"/>
</dbReference>
<dbReference type="Gene3D" id="3.40.50.300">
    <property type="entry name" value="P-loop containing nucleotide triphosphate hydrolases"/>
    <property type="match status" value="1"/>
</dbReference>
<evidence type="ECO:0000313" key="7">
    <source>
        <dbReference type="EMBL" id="CAA6808851.1"/>
    </source>
</evidence>
<dbReference type="InterPro" id="IPR027094">
    <property type="entry name" value="Mitofusin_fam"/>
</dbReference>
<dbReference type="AlphaFoldDB" id="A0A6S6SSW4"/>
<organism evidence="7">
    <name type="scientific">uncultured Sulfurovum sp</name>
    <dbReference type="NCBI Taxonomy" id="269237"/>
    <lineage>
        <taxon>Bacteria</taxon>
        <taxon>Pseudomonadati</taxon>
        <taxon>Campylobacterota</taxon>
        <taxon>Epsilonproteobacteria</taxon>
        <taxon>Campylobacterales</taxon>
        <taxon>Sulfurovaceae</taxon>
        <taxon>Sulfurovum</taxon>
        <taxon>environmental samples</taxon>
    </lineage>
</organism>
<dbReference type="InterPro" id="IPR045063">
    <property type="entry name" value="Dynamin_N"/>
</dbReference>
<gene>
    <name evidence="7" type="ORF">HELGO_WM13731</name>
</gene>
<evidence type="ECO:0000256" key="4">
    <source>
        <dbReference type="ARBA" id="ARBA00023134"/>
    </source>
</evidence>
<dbReference type="GO" id="GO:0008053">
    <property type="term" value="P:mitochondrial fusion"/>
    <property type="evidence" value="ECO:0007669"/>
    <property type="project" value="TreeGrafter"/>
</dbReference>
<feature type="domain" description="Dynamin N-terminal" evidence="6">
    <location>
        <begin position="8"/>
        <end position="164"/>
    </location>
</feature>
<evidence type="ECO:0000256" key="2">
    <source>
        <dbReference type="ARBA" id="ARBA00022741"/>
    </source>
</evidence>
<dbReference type="PANTHER" id="PTHR10465:SF0">
    <property type="entry name" value="SARCALUMENIN"/>
    <property type="match status" value="1"/>
</dbReference>
<evidence type="ECO:0000256" key="5">
    <source>
        <dbReference type="ARBA" id="ARBA00023136"/>
    </source>
</evidence>
<keyword evidence="3" id="KW-0378">Hydrolase</keyword>
<name>A0A6S6SSW4_9BACT</name>
<dbReference type="Pfam" id="PF00350">
    <property type="entry name" value="Dynamin_N"/>
    <property type="match status" value="1"/>
</dbReference>
<proteinExistence type="predicted"/>
<reference evidence="7" key="1">
    <citation type="submission" date="2020-01" db="EMBL/GenBank/DDBJ databases">
        <authorList>
            <person name="Meier V. D."/>
            <person name="Meier V D."/>
        </authorList>
    </citation>
    <scope>NUCLEOTIDE SEQUENCE</scope>
    <source>
        <strain evidence="7">HLG_WM_MAG_05</strain>
    </source>
</reference>
<keyword evidence="4" id="KW-0342">GTP-binding</keyword>
<keyword evidence="5" id="KW-0472">Membrane</keyword>
<dbReference type="GO" id="GO:0016020">
    <property type="term" value="C:membrane"/>
    <property type="evidence" value="ECO:0007669"/>
    <property type="project" value="UniProtKB-SubCell"/>
</dbReference>
<keyword evidence="2" id="KW-0547">Nucleotide-binding</keyword>
<dbReference type="GO" id="GO:0003924">
    <property type="term" value="F:GTPase activity"/>
    <property type="evidence" value="ECO:0007669"/>
    <property type="project" value="InterPro"/>
</dbReference>
<evidence type="ECO:0000256" key="3">
    <source>
        <dbReference type="ARBA" id="ARBA00022801"/>
    </source>
</evidence>
<sequence>MNQKEINIAIVANMSAGKSTFINAMFGDDILPSSSQATTDCPIYIYSDDKPNSNIAVIEFSDNKDTKVLNNESVKKDLKKYAKKDSLVDDDKYKAVEKIDLYWQFYRLINKKSNNDYFVIIDTPGPNNRDEYGEKHNSITKNIILNEADMLLYIFDYTQIDANLEVTQNNIWGWIEKRKKINKKFDVYFIINKIDKALDDNNKLPAVVNSKTEEEYLLNLQTNWFYHEQKAINKIKLMAEKIGFNSSCVFVTSSEYQKLNRMKKLSFKDKKKLCAFQEIFQEVFKDDWTNKFNEYIELSWI</sequence>
<dbReference type="GO" id="GO:0005525">
    <property type="term" value="F:GTP binding"/>
    <property type="evidence" value="ECO:0007669"/>
    <property type="project" value="UniProtKB-KW"/>
</dbReference>
<dbReference type="InterPro" id="IPR027417">
    <property type="entry name" value="P-loop_NTPase"/>
</dbReference>
<evidence type="ECO:0000256" key="1">
    <source>
        <dbReference type="ARBA" id="ARBA00004370"/>
    </source>
</evidence>
<protein>
    <submittedName>
        <fullName evidence="7">GTP-binding protein Der</fullName>
    </submittedName>
</protein>
<evidence type="ECO:0000259" key="6">
    <source>
        <dbReference type="Pfam" id="PF00350"/>
    </source>
</evidence>
<accession>A0A6S6SSW4</accession>
<comment type="subcellular location">
    <subcellularLocation>
        <location evidence="1">Membrane</location>
    </subcellularLocation>
</comment>
<dbReference type="PANTHER" id="PTHR10465">
    <property type="entry name" value="TRANSMEMBRANE GTPASE FZO1"/>
    <property type="match status" value="1"/>
</dbReference>
<dbReference type="SUPFAM" id="SSF52540">
    <property type="entry name" value="P-loop containing nucleoside triphosphate hydrolases"/>
    <property type="match status" value="1"/>
</dbReference>